<comment type="subcellular location">
    <subcellularLocation>
        <location evidence="1">Cell envelope</location>
    </subcellularLocation>
</comment>
<protein>
    <submittedName>
        <fullName evidence="8">Cytochrome c-type biogenesis protein CcmH</fullName>
    </submittedName>
</protein>
<name>A0A2T0V4R5_9GAMM</name>
<evidence type="ECO:0000256" key="6">
    <source>
        <dbReference type="SAM" id="Phobius"/>
    </source>
</evidence>
<evidence type="ECO:0000256" key="3">
    <source>
        <dbReference type="ARBA" id="ARBA00022748"/>
    </source>
</evidence>
<sequence>MTLLWVAMALMLLPAMVCLLAPLRSARRLYDQQQAFEANDDATEQNVAIFKRRLASLNAAHERGDIDAEQRAEGQLELERSLLEDTAAHRPRPLKSARAGRLAVPVIALGITAISLFWYVQEGAVDDLTLYGVQQELLEDSSATATTYIARLEELAARQPGNPNVWATLFPLYRDTGQQAKAIHALEQLMALEGRQPEVLAQLAQIRFFMAGRELTPEVQALVDETLAQDPRQPTVLGLLGLHAFGEGDYAGAIERWRRALATASDNAMADSLREGIRVAQQRLENSNDSTEDNAAEAVTDRVSE</sequence>
<dbReference type="Proteomes" id="UP000237647">
    <property type="component" value="Unassembled WGS sequence"/>
</dbReference>
<dbReference type="InterPro" id="IPR051263">
    <property type="entry name" value="C-type_cytochrome_biogenesis"/>
</dbReference>
<dbReference type="InterPro" id="IPR017560">
    <property type="entry name" value="Cyt_c_biogenesis_CcmI"/>
</dbReference>
<dbReference type="PANTHER" id="PTHR47870">
    <property type="entry name" value="CYTOCHROME C-TYPE BIOGENESIS PROTEIN CCMH"/>
    <property type="match status" value="1"/>
</dbReference>
<dbReference type="GO" id="GO:0005886">
    <property type="term" value="C:plasma membrane"/>
    <property type="evidence" value="ECO:0007669"/>
    <property type="project" value="TreeGrafter"/>
</dbReference>
<evidence type="ECO:0000313" key="9">
    <source>
        <dbReference type="Proteomes" id="UP000237647"/>
    </source>
</evidence>
<evidence type="ECO:0000256" key="1">
    <source>
        <dbReference type="ARBA" id="ARBA00004196"/>
    </source>
</evidence>
<gene>
    <name evidence="8" type="ORF">B0H98_103106</name>
</gene>
<feature type="region of interest" description="Disordered" evidence="5">
    <location>
        <begin position="283"/>
        <end position="305"/>
    </location>
</feature>
<keyword evidence="6" id="KW-0472">Membrane</keyword>
<keyword evidence="6" id="KW-0812">Transmembrane</keyword>
<keyword evidence="3" id="KW-0201">Cytochrome c-type biogenesis</keyword>
<reference evidence="8 9" key="1">
    <citation type="submission" date="2018-03" db="EMBL/GenBank/DDBJ databases">
        <title>Genomic Encyclopedia of Type Strains, Phase III (KMG-III): the genomes of soil and plant-associated and newly described type strains.</title>
        <authorList>
            <person name="Whitman W."/>
        </authorList>
    </citation>
    <scope>NUCLEOTIDE SEQUENCE [LARGE SCALE GENOMIC DNA]</scope>
    <source>
        <strain evidence="8 9">CGMCC 1.12152</strain>
    </source>
</reference>
<dbReference type="InterPro" id="IPR056413">
    <property type="entry name" value="TPR_CcmH_CycH"/>
</dbReference>
<feature type="transmembrane region" description="Helical" evidence="6">
    <location>
        <begin position="6"/>
        <end position="23"/>
    </location>
</feature>
<dbReference type="RefSeq" id="WP_106374347.1">
    <property type="nucleotide sequence ID" value="NZ_PVTK01000003.1"/>
</dbReference>
<comment type="caution">
    <text evidence="8">The sequence shown here is derived from an EMBL/GenBank/DDBJ whole genome shotgun (WGS) entry which is preliminary data.</text>
</comment>
<evidence type="ECO:0000256" key="2">
    <source>
        <dbReference type="ARBA" id="ARBA00022737"/>
    </source>
</evidence>
<evidence type="ECO:0000256" key="5">
    <source>
        <dbReference type="SAM" id="MobiDB-lite"/>
    </source>
</evidence>
<dbReference type="PANTHER" id="PTHR47870:SF4">
    <property type="entry name" value="CYTOCHROME C-TYPE BIOGENESIS PROTEIN CYCH"/>
    <property type="match status" value="1"/>
</dbReference>
<dbReference type="Pfam" id="PF23914">
    <property type="entry name" value="TPR_CcmH_CycH"/>
    <property type="match status" value="1"/>
</dbReference>
<dbReference type="InterPro" id="IPR011990">
    <property type="entry name" value="TPR-like_helical_dom_sf"/>
</dbReference>
<dbReference type="GO" id="GO:0030313">
    <property type="term" value="C:cell envelope"/>
    <property type="evidence" value="ECO:0007669"/>
    <property type="project" value="UniProtKB-SubCell"/>
</dbReference>
<organism evidence="8 9">
    <name type="scientific">Vreelandella songnenensis</name>
    <dbReference type="NCBI Taxonomy" id="1176243"/>
    <lineage>
        <taxon>Bacteria</taxon>
        <taxon>Pseudomonadati</taxon>
        <taxon>Pseudomonadota</taxon>
        <taxon>Gammaproteobacteria</taxon>
        <taxon>Oceanospirillales</taxon>
        <taxon>Halomonadaceae</taxon>
        <taxon>Vreelandella</taxon>
    </lineage>
</organism>
<dbReference type="AlphaFoldDB" id="A0A2T0V4R5"/>
<dbReference type="OrthoDB" id="9776053at2"/>
<evidence type="ECO:0000256" key="4">
    <source>
        <dbReference type="ARBA" id="ARBA00022803"/>
    </source>
</evidence>
<keyword evidence="9" id="KW-1185">Reference proteome</keyword>
<dbReference type="SUPFAM" id="SSF48452">
    <property type="entry name" value="TPR-like"/>
    <property type="match status" value="1"/>
</dbReference>
<dbReference type="EMBL" id="PVTK01000003">
    <property type="protein sequence ID" value="PRY65163.1"/>
    <property type="molecule type" value="Genomic_DNA"/>
</dbReference>
<evidence type="ECO:0000313" key="8">
    <source>
        <dbReference type="EMBL" id="PRY65163.1"/>
    </source>
</evidence>
<feature type="transmembrane region" description="Helical" evidence="6">
    <location>
        <begin position="102"/>
        <end position="120"/>
    </location>
</feature>
<keyword evidence="2" id="KW-0677">Repeat</keyword>
<evidence type="ECO:0000259" key="7">
    <source>
        <dbReference type="Pfam" id="PF23914"/>
    </source>
</evidence>
<dbReference type="NCBIfam" id="TIGR03142">
    <property type="entry name" value="cytochro_ccmI"/>
    <property type="match status" value="1"/>
</dbReference>
<accession>A0A2T0V4R5</accession>
<dbReference type="GO" id="GO:0017004">
    <property type="term" value="P:cytochrome complex assembly"/>
    <property type="evidence" value="ECO:0007669"/>
    <property type="project" value="UniProtKB-KW"/>
</dbReference>
<feature type="domain" description="Cytochrome c-type biogenesis protein H TPR" evidence="7">
    <location>
        <begin position="158"/>
        <end position="263"/>
    </location>
</feature>
<dbReference type="Gene3D" id="1.25.40.10">
    <property type="entry name" value="Tetratricopeptide repeat domain"/>
    <property type="match status" value="1"/>
</dbReference>
<keyword evidence="4" id="KW-0802">TPR repeat</keyword>
<keyword evidence="6" id="KW-1133">Transmembrane helix</keyword>
<proteinExistence type="predicted"/>